<dbReference type="Proteomes" id="UP000187406">
    <property type="component" value="Unassembled WGS sequence"/>
</dbReference>
<dbReference type="OrthoDB" id="676979at2759"/>
<sequence length="251" mass="27247">TLISALIKKPPFLNLNSPLLFPTPLSPSPTSLSLSLSFPTAPSSPICRRQTVAKPTAPSPQPDLSALSLSLRFSLPKLPVNLLKLALKVNSFSGSFDGLTQIEVIELSENSFTCTLQSWFVLLPALQQVDLANNDLTRVDIAKPTSGISDLVAVDLGFNKIEGNLTVNFADYPLLSSLSMRYNGLRGTIPLEYSEKKSLISSLSLSTIFLAGIRPDFRKSPPPTSISLNSISIYGLSSQNKFLWLELENPN</sequence>
<evidence type="ECO:0000313" key="1">
    <source>
        <dbReference type="EMBL" id="GAV86375.1"/>
    </source>
</evidence>
<feature type="non-terminal residue" evidence="1">
    <location>
        <position position="1"/>
    </location>
</feature>
<accession>A0A1Q3D1P9</accession>
<reference evidence="2" key="1">
    <citation type="submission" date="2016-04" db="EMBL/GenBank/DDBJ databases">
        <title>Cephalotus genome sequencing.</title>
        <authorList>
            <person name="Fukushima K."/>
            <person name="Hasebe M."/>
            <person name="Fang X."/>
        </authorList>
    </citation>
    <scope>NUCLEOTIDE SEQUENCE [LARGE SCALE GENOMIC DNA]</scope>
    <source>
        <strain evidence="2">cv. St1</strain>
    </source>
</reference>
<dbReference type="AlphaFoldDB" id="A0A1Q3D1P9"/>
<comment type="caution">
    <text evidence="1">The sequence shown here is derived from an EMBL/GenBank/DDBJ whole genome shotgun (WGS) entry which is preliminary data.</text>
</comment>
<dbReference type="InParanoid" id="A0A1Q3D1P9"/>
<dbReference type="PANTHER" id="PTHR48009:SF9">
    <property type="entry name" value="LRR RECEPTOR-LIKE SERINE_THREONINE-PROTEIN KINASE GSO1"/>
    <property type="match status" value="1"/>
</dbReference>
<dbReference type="STRING" id="3775.A0A1Q3D1P9"/>
<dbReference type="InterPro" id="IPR032675">
    <property type="entry name" value="LRR_dom_sf"/>
</dbReference>
<keyword evidence="2" id="KW-1185">Reference proteome</keyword>
<proteinExistence type="predicted"/>
<dbReference type="PANTHER" id="PTHR48009">
    <property type="entry name" value="LEUCINE-RICH REPEAT (LRR) FAMILY PROTEIN"/>
    <property type="match status" value="1"/>
</dbReference>
<name>A0A1Q3D1P9_CEPFO</name>
<organism evidence="1 2">
    <name type="scientific">Cephalotus follicularis</name>
    <name type="common">Albany pitcher plant</name>
    <dbReference type="NCBI Taxonomy" id="3775"/>
    <lineage>
        <taxon>Eukaryota</taxon>
        <taxon>Viridiplantae</taxon>
        <taxon>Streptophyta</taxon>
        <taxon>Embryophyta</taxon>
        <taxon>Tracheophyta</taxon>
        <taxon>Spermatophyta</taxon>
        <taxon>Magnoliopsida</taxon>
        <taxon>eudicotyledons</taxon>
        <taxon>Gunneridae</taxon>
        <taxon>Pentapetalae</taxon>
        <taxon>rosids</taxon>
        <taxon>fabids</taxon>
        <taxon>Oxalidales</taxon>
        <taxon>Cephalotaceae</taxon>
        <taxon>Cephalotus</taxon>
    </lineage>
</organism>
<gene>
    <name evidence="1" type="ORF">CFOL_v3_29806</name>
</gene>
<dbReference type="Gene3D" id="3.80.10.10">
    <property type="entry name" value="Ribonuclease Inhibitor"/>
    <property type="match status" value="1"/>
</dbReference>
<dbReference type="EMBL" id="BDDD01003879">
    <property type="protein sequence ID" value="GAV86375.1"/>
    <property type="molecule type" value="Genomic_DNA"/>
</dbReference>
<dbReference type="InterPro" id="IPR053213">
    <property type="entry name" value="RLP29"/>
</dbReference>
<dbReference type="SUPFAM" id="SSF52058">
    <property type="entry name" value="L domain-like"/>
    <property type="match status" value="1"/>
</dbReference>
<protein>
    <submittedName>
        <fullName evidence="1">Uncharacterized protein</fullName>
    </submittedName>
</protein>
<evidence type="ECO:0000313" key="2">
    <source>
        <dbReference type="Proteomes" id="UP000187406"/>
    </source>
</evidence>